<dbReference type="InterPro" id="IPR001647">
    <property type="entry name" value="HTH_TetR"/>
</dbReference>
<proteinExistence type="predicted"/>
<evidence type="ECO:0000256" key="1">
    <source>
        <dbReference type="ARBA" id="ARBA00023015"/>
    </source>
</evidence>
<dbReference type="PANTHER" id="PTHR43479:SF11">
    <property type="entry name" value="ACREF_ENVCD OPERON REPRESSOR-RELATED"/>
    <property type="match status" value="1"/>
</dbReference>
<dbReference type="SUPFAM" id="SSF48498">
    <property type="entry name" value="Tetracyclin repressor-like, C-terminal domain"/>
    <property type="match status" value="1"/>
</dbReference>
<dbReference type="Pfam" id="PF00440">
    <property type="entry name" value="TetR_N"/>
    <property type="match status" value="1"/>
</dbReference>
<dbReference type="Gene3D" id="1.10.10.60">
    <property type="entry name" value="Homeodomain-like"/>
    <property type="match status" value="1"/>
</dbReference>
<dbReference type="EMBL" id="QKYV01000003">
    <property type="protein sequence ID" value="PZW41759.1"/>
    <property type="molecule type" value="Genomic_DNA"/>
</dbReference>
<evidence type="ECO:0000313" key="7">
    <source>
        <dbReference type="Proteomes" id="UP000249542"/>
    </source>
</evidence>
<name>A0A2W7I688_9FLAO</name>
<gene>
    <name evidence="6" type="ORF">LX95_01443</name>
</gene>
<dbReference type="SUPFAM" id="SSF46689">
    <property type="entry name" value="Homeodomain-like"/>
    <property type="match status" value="1"/>
</dbReference>
<evidence type="ECO:0000259" key="5">
    <source>
        <dbReference type="PROSITE" id="PS50977"/>
    </source>
</evidence>
<keyword evidence="3" id="KW-0804">Transcription</keyword>
<dbReference type="RefSeq" id="WP_111540757.1">
    <property type="nucleotide sequence ID" value="NZ_QKYV01000003.1"/>
</dbReference>
<dbReference type="GO" id="GO:0003677">
    <property type="term" value="F:DNA binding"/>
    <property type="evidence" value="ECO:0007669"/>
    <property type="project" value="UniProtKB-UniRule"/>
</dbReference>
<evidence type="ECO:0000256" key="2">
    <source>
        <dbReference type="ARBA" id="ARBA00023125"/>
    </source>
</evidence>
<dbReference type="PANTHER" id="PTHR43479">
    <property type="entry name" value="ACREF/ENVCD OPERON REPRESSOR-RELATED"/>
    <property type="match status" value="1"/>
</dbReference>
<dbReference type="Proteomes" id="UP000249542">
    <property type="component" value="Unassembled WGS sequence"/>
</dbReference>
<dbReference type="InterPro" id="IPR009057">
    <property type="entry name" value="Homeodomain-like_sf"/>
</dbReference>
<dbReference type="PROSITE" id="PS50977">
    <property type="entry name" value="HTH_TETR_2"/>
    <property type="match status" value="1"/>
</dbReference>
<dbReference type="AlphaFoldDB" id="A0A2W7I688"/>
<feature type="DNA-binding region" description="H-T-H motif" evidence="4">
    <location>
        <begin position="22"/>
        <end position="41"/>
    </location>
</feature>
<dbReference type="Gene3D" id="1.10.357.10">
    <property type="entry name" value="Tetracycline Repressor, domain 2"/>
    <property type="match status" value="1"/>
</dbReference>
<keyword evidence="2 4" id="KW-0238">DNA-binding</keyword>
<reference evidence="6 7" key="1">
    <citation type="submission" date="2018-06" db="EMBL/GenBank/DDBJ databases">
        <title>Genomic Encyclopedia of Archaeal and Bacterial Type Strains, Phase II (KMG-II): from individual species to whole genera.</title>
        <authorList>
            <person name="Goeker M."/>
        </authorList>
    </citation>
    <scope>NUCLEOTIDE SEQUENCE [LARGE SCALE GENOMIC DNA]</scope>
    <source>
        <strain evidence="6 7">DSM 15361</strain>
    </source>
</reference>
<keyword evidence="1" id="KW-0805">Transcription regulation</keyword>
<protein>
    <submittedName>
        <fullName evidence="6">TetR family transcriptional regulator</fullName>
    </submittedName>
</protein>
<comment type="caution">
    <text evidence="6">The sequence shown here is derived from an EMBL/GenBank/DDBJ whole genome shotgun (WGS) entry which is preliminary data.</text>
</comment>
<evidence type="ECO:0000313" key="6">
    <source>
        <dbReference type="EMBL" id="PZW41759.1"/>
    </source>
</evidence>
<organism evidence="6 7">
    <name type="scientific">Mesonia algae</name>
    <dbReference type="NCBI Taxonomy" id="213248"/>
    <lineage>
        <taxon>Bacteria</taxon>
        <taxon>Pseudomonadati</taxon>
        <taxon>Bacteroidota</taxon>
        <taxon>Flavobacteriia</taxon>
        <taxon>Flavobacteriales</taxon>
        <taxon>Flavobacteriaceae</taxon>
        <taxon>Mesonia</taxon>
    </lineage>
</organism>
<evidence type="ECO:0000256" key="4">
    <source>
        <dbReference type="PROSITE-ProRule" id="PRU00335"/>
    </source>
</evidence>
<dbReference type="FunFam" id="1.10.10.60:FF:000141">
    <property type="entry name" value="TetR family transcriptional regulator"/>
    <property type="match status" value="1"/>
</dbReference>
<evidence type="ECO:0000256" key="3">
    <source>
        <dbReference type="ARBA" id="ARBA00023163"/>
    </source>
</evidence>
<feature type="domain" description="HTH tetR-type" evidence="5">
    <location>
        <begin position="1"/>
        <end position="59"/>
    </location>
</feature>
<dbReference type="InterPro" id="IPR050624">
    <property type="entry name" value="HTH-type_Tx_Regulator"/>
</dbReference>
<dbReference type="PRINTS" id="PR00455">
    <property type="entry name" value="HTHTETR"/>
</dbReference>
<sequence>MREQILNKATEMFLELGFKSVTMDDIAENLGISKKTIYTHFKTKSKLVEVCSMELFNCITEGIDEIIAEDHNPIQEILYIHKYILSRLREEKSSPQYQLKKYYPNIEANMRNCKMDRMKETIVNNLNRGIEEGLYREDLIVDIVYRFYFMTLEGIKKSEYFPEESYPISVLIKHFLEYHMRGIVSAKGQIILEKLAKKQIHEN</sequence>
<accession>A0A2W7I688</accession>
<keyword evidence="7" id="KW-1185">Reference proteome</keyword>
<dbReference type="InterPro" id="IPR036271">
    <property type="entry name" value="Tet_transcr_reg_TetR-rel_C_sf"/>
</dbReference>